<protein>
    <submittedName>
        <fullName evidence="2">Uncharacterized protein</fullName>
    </submittedName>
</protein>
<reference evidence="2" key="1">
    <citation type="submission" date="2020-11" db="EMBL/GenBank/DDBJ databases">
        <authorList>
            <person name="Tran Van P."/>
        </authorList>
    </citation>
    <scope>NUCLEOTIDE SEQUENCE</scope>
</reference>
<evidence type="ECO:0000313" key="2">
    <source>
        <dbReference type="EMBL" id="CAD7405041.1"/>
    </source>
</evidence>
<dbReference type="AlphaFoldDB" id="A0A7R9D0R2"/>
<name>A0A7R9D0R2_TIMCR</name>
<dbReference type="EMBL" id="OC319323">
    <property type="protein sequence ID" value="CAD7405041.1"/>
    <property type="molecule type" value="Genomic_DNA"/>
</dbReference>
<feature type="region of interest" description="Disordered" evidence="1">
    <location>
        <begin position="81"/>
        <end position="103"/>
    </location>
</feature>
<gene>
    <name evidence="2" type="ORF">TCEB3V08_LOCUS7793</name>
</gene>
<sequence length="103" mass="11815">MMCREAPLQIVCMRHTAERGNEPSFVWRESRKPFRKNHPQFTRTSISPSSAVELNTTSALANYATEAGPTAMHSYNRWERKDINPSLTPPTTRISEHMRNADL</sequence>
<proteinExistence type="predicted"/>
<evidence type="ECO:0000256" key="1">
    <source>
        <dbReference type="SAM" id="MobiDB-lite"/>
    </source>
</evidence>
<organism evidence="2">
    <name type="scientific">Timema cristinae</name>
    <name type="common">Walking stick</name>
    <dbReference type="NCBI Taxonomy" id="61476"/>
    <lineage>
        <taxon>Eukaryota</taxon>
        <taxon>Metazoa</taxon>
        <taxon>Ecdysozoa</taxon>
        <taxon>Arthropoda</taxon>
        <taxon>Hexapoda</taxon>
        <taxon>Insecta</taxon>
        <taxon>Pterygota</taxon>
        <taxon>Neoptera</taxon>
        <taxon>Polyneoptera</taxon>
        <taxon>Phasmatodea</taxon>
        <taxon>Timematodea</taxon>
        <taxon>Timematoidea</taxon>
        <taxon>Timematidae</taxon>
        <taxon>Timema</taxon>
    </lineage>
</organism>
<accession>A0A7R9D0R2</accession>
<feature type="compositionally biased region" description="Basic and acidic residues" evidence="1">
    <location>
        <begin position="94"/>
        <end position="103"/>
    </location>
</feature>